<dbReference type="InterPro" id="IPR011990">
    <property type="entry name" value="TPR-like_helical_dom_sf"/>
</dbReference>
<reference evidence="2 3" key="1">
    <citation type="submission" date="2015-03" db="EMBL/GenBank/DDBJ databases">
        <title>Genomics and transcriptomics of the oil-accumulating basidiomycete yeast T. oleaginosus allow insights into substrate utilization and the diverse evolutionary trajectories of mating systems in fungi.</title>
        <authorList>
            <consortium name="DOE Joint Genome Institute"/>
            <person name="Kourist R."/>
            <person name="Kracht O."/>
            <person name="Bracharz F."/>
            <person name="Lipzen A."/>
            <person name="Nolan M."/>
            <person name="Ohm R."/>
            <person name="Grigoriev I."/>
            <person name="Sun S."/>
            <person name="Heitman J."/>
            <person name="Bruck T."/>
            <person name="Nowrousian M."/>
        </authorList>
    </citation>
    <scope>NUCLEOTIDE SEQUENCE [LARGE SCALE GENOMIC DNA]</scope>
    <source>
        <strain evidence="2 3">IBC0246</strain>
    </source>
</reference>
<gene>
    <name evidence="2" type="ORF">CC85DRAFT_310365</name>
</gene>
<name>A0A0J0XYB1_9TREE</name>
<dbReference type="Proteomes" id="UP000053611">
    <property type="component" value="Unassembled WGS sequence"/>
</dbReference>
<keyword evidence="3" id="KW-1185">Reference proteome</keyword>
<accession>A0A0J0XYB1</accession>
<dbReference type="InterPro" id="IPR040201">
    <property type="entry name" value="Mrg3-like"/>
</dbReference>
<dbReference type="AlphaFoldDB" id="A0A0J0XYB1"/>
<dbReference type="OrthoDB" id="10050400at2759"/>
<dbReference type="STRING" id="879819.A0A0J0XYB1"/>
<evidence type="ECO:0008006" key="4">
    <source>
        <dbReference type="Google" id="ProtNLM"/>
    </source>
</evidence>
<proteinExistence type="predicted"/>
<dbReference type="GeneID" id="28986498"/>
<dbReference type="PANTHER" id="PTHR28142:SF1">
    <property type="entry name" value="MITOCHONDRIAL INNER MEMBRANE I-AAA PROTEASE SUPERCOMPLEX SUBUNIT MGR3-RELATED"/>
    <property type="match status" value="1"/>
</dbReference>
<dbReference type="RefSeq" id="XP_018282533.1">
    <property type="nucleotide sequence ID" value="XM_018425895.1"/>
</dbReference>
<evidence type="ECO:0000256" key="1">
    <source>
        <dbReference type="SAM" id="MobiDB-lite"/>
    </source>
</evidence>
<dbReference type="PANTHER" id="PTHR28142">
    <property type="entry name" value="MITOCHONDRIAL INNER MEMBRANE I-AAA PROTEASE SUPERCOMPLEX SUBUNIT MGR3-RELATED"/>
    <property type="match status" value="1"/>
</dbReference>
<protein>
    <recommendedName>
        <fullName evidence="4">TPR-like protein</fullName>
    </recommendedName>
</protein>
<evidence type="ECO:0000313" key="2">
    <source>
        <dbReference type="EMBL" id="KLT46042.1"/>
    </source>
</evidence>
<sequence>MLRLPRLVPAARPLSRPLARPLVRPLARSLSTRAPSPRPPPASQGGLRVSHLFLALAGGAILITTYGILEWYSSLRVWPASIREPLKKALKARNHGETDKAEKYFLSALAAAHALPPAALAPEPLHKMAGLYATFAAMLEGYNPIRAYVVLRDARALFGDLVPGSVAPYTGEGMGEGDVVRAIGLAQKMGQIAARMGGAAAPPPFPTGSMGTEGGGGEGGDGGEEGAAAALLRSAGGEVLTGAEAGKAWDEAAEAHLSAAIAAMLKMGLAHRPTQEGEGGEPVVVGRDVRLPHDGEDAGRVNRRGLGMTMETLAEVYGRRGRPDLAGQLVLQAITTLLPPQAEPGSVPPADRCQAAMLMTSLSSYALGPRTQPAIAASRSWSLRALQEAEAATKAAGWGTGLPTDMGQAVCQRAGSVALFNLGMLAEMEGDERGARKYFNAALAAARDSGFAEGRREAAEALRRVRAKSEAKDQEK</sequence>
<dbReference type="Gene3D" id="1.25.40.10">
    <property type="entry name" value="Tetratricopeptide repeat domain"/>
    <property type="match status" value="1"/>
</dbReference>
<feature type="compositionally biased region" description="Gly residues" evidence="1">
    <location>
        <begin position="211"/>
        <end position="220"/>
    </location>
</feature>
<feature type="region of interest" description="Disordered" evidence="1">
    <location>
        <begin position="203"/>
        <end position="224"/>
    </location>
</feature>
<organism evidence="2 3">
    <name type="scientific">Cutaneotrichosporon oleaginosum</name>
    <dbReference type="NCBI Taxonomy" id="879819"/>
    <lineage>
        <taxon>Eukaryota</taxon>
        <taxon>Fungi</taxon>
        <taxon>Dikarya</taxon>
        <taxon>Basidiomycota</taxon>
        <taxon>Agaricomycotina</taxon>
        <taxon>Tremellomycetes</taxon>
        <taxon>Trichosporonales</taxon>
        <taxon>Trichosporonaceae</taxon>
        <taxon>Cutaneotrichosporon</taxon>
    </lineage>
</organism>
<dbReference type="EMBL" id="KQ087179">
    <property type="protein sequence ID" value="KLT46042.1"/>
    <property type="molecule type" value="Genomic_DNA"/>
</dbReference>
<evidence type="ECO:0000313" key="3">
    <source>
        <dbReference type="Proteomes" id="UP000053611"/>
    </source>
</evidence>